<evidence type="ECO:0000256" key="1">
    <source>
        <dbReference type="SAM" id="Phobius"/>
    </source>
</evidence>
<proteinExistence type="predicted"/>
<dbReference type="AlphaFoldDB" id="A0A385SJ69"/>
<feature type="transmembrane region" description="Helical" evidence="1">
    <location>
        <begin position="47"/>
        <end position="69"/>
    </location>
</feature>
<name>A0A385SJ69_9BACT</name>
<accession>A0A385SJ69</accession>
<keyword evidence="1" id="KW-0472">Membrane</keyword>
<evidence type="ECO:0000313" key="3">
    <source>
        <dbReference type="Proteomes" id="UP000266183"/>
    </source>
</evidence>
<gene>
    <name evidence="2" type="ORF">D4L85_10455</name>
</gene>
<organism evidence="2 3">
    <name type="scientific">Chryseolinea soli</name>
    <dbReference type="NCBI Taxonomy" id="2321403"/>
    <lineage>
        <taxon>Bacteria</taxon>
        <taxon>Pseudomonadati</taxon>
        <taxon>Bacteroidota</taxon>
        <taxon>Cytophagia</taxon>
        <taxon>Cytophagales</taxon>
        <taxon>Fulvivirgaceae</taxon>
        <taxon>Chryseolinea</taxon>
    </lineage>
</organism>
<dbReference type="RefSeq" id="WP_119754268.1">
    <property type="nucleotide sequence ID" value="NZ_CP032382.1"/>
</dbReference>
<dbReference type="Proteomes" id="UP000266183">
    <property type="component" value="Chromosome"/>
</dbReference>
<keyword evidence="1" id="KW-0812">Transmembrane</keyword>
<feature type="transmembrane region" description="Helical" evidence="1">
    <location>
        <begin position="7"/>
        <end position="27"/>
    </location>
</feature>
<evidence type="ECO:0000313" key="2">
    <source>
        <dbReference type="EMBL" id="AYB30974.1"/>
    </source>
</evidence>
<keyword evidence="3" id="KW-1185">Reference proteome</keyword>
<dbReference type="EMBL" id="CP032382">
    <property type="protein sequence ID" value="AYB30974.1"/>
    <property type="molecule type" value="Genomic_DNA"/>
</dbReference>
<dbReference type="Pfam" id="PF16872">
    <property type="entry name" value="putAbiC"/>
    <property type="match status" value="1"/>
</dbReference>
<protein>
    <recommendedName>
        <fullName evidence="4">Phage abortive infection protein</fullName>
    </recommendedName>
</protein>
<dbReference type="OrthoDB" id="6678638at2"/>
<dbReference type="KEGG" id="chk:D4L85_10455"/>
<reference evidence="3" key="1">
    <citation type="submission" date="2018-09" db="EMBL/GenBank/DDBJ databases">
        <title>Chryseolinea sp. KIS68-18 isolated from soil.</title>
        <authorList>
            <person name="Weon H.-Y."/>
            <person name="Kwon S.-W."/>
            <person name="Lee S.A."/>
        </authorList>
    </citation>
    <scope>NUCLEOTIDE SEQUENCE [LARGE SCALE GENOMIC DNA]</scope>
    <source>
        <strain evidence="3">KIS68-18</strain>
    </source>
</reference>
<dbReference type="InterPro" id="IPR031709">
    <property type="entry name" value="PutAbiC"/>
</dbReference>
<evidence type="ECO:0008006" key="4">
    <source>
        <dbReference type="Google" id="ProtNLM"/>
    </source>
</evidence>
<sequence>MKNLFSITTLAYILLVAATSLTFWYLVFGGYLGGEFLRPDATKAKDIHPFVTGLVVPLLTLGSTLLVIANLQSNTAQNFSNNFFKLIDQHHKLIDNINTEIEGIGSASKGREFFDDIAERIAVDYETLCQSDAIQFKPFATLPHSQFFIVKYQPKPLYEIDERLRGRCFGKKGKELLLLIYDHFFHLHQSDLSHYFRNLYHIVRFAERSSLSNSKKLEFIKILRAQLSNYEILLIAYNGLHDYGQKFFPLIEKYELLKSLNSEDKVPEGYLKRIVDKSILMDSYPHLLRLWSPTPPQEGNQSLLYWIKPSYWQ</sequence>
<keyword evidence="1" id="KW-1133">Transmembrane helix</keyword>